<accession>A0AAW0T9C2</accession>
<dbReference type="Pfam" id="PF22987">
    <property type="entry name" value="Tudor_KDM3B"/>
    <property type="match status" value="1"/>
</dbReference>
<protein>
    <recommendedName>
        <fullName evidence="5">JmjC domain-containing histone demethylation protein 2C</fullName>
    </recommendedName>
</protein>
<dbReference type="Pfam" id="PF22988">
    <property type="entry name" value="PWWP_KDM3B"/>
    <property type="match status" value="1"/>
</dbReference>
<feature type="domain" description="Lysine-specific demethylase 3A/B tudor" evidence="1">
    <location>
        <begin position="138"/>
        <end position="213"/>
    </location>
</feature>
<evidence type="ECO:0008006" key="5">
    <source>
        <dbReference type="Google" id="ProtNLM"/>
    </source>
</evidence>
<comment type="caution">
    <text evidence="3">The sequence shown here is derived from an EMBL/GenBank/DDBJ whole genome shotgun (WGS) entry which is preliminary data.</text>
</comment>
<evidence type="ECO:0000259" key="2">
    <source>
        <dbReference type="Pfam" id="PF22988"/>
    </source>
</evidence>
<dbReference type="EMBL" id="JARAKH010000035">
    <property type="protein sequence ID" value="KAK8384185.1"/>
    <property type="molecule type" value="Genomic_DNA"/>
</dbReference>
<reference evidence="3 4" key="1">
    <citation type="submission" date="2023-03" db="EMBL/GenBank/DDBJ databases">
        <title>High-quality genome of Scylla paramamosain provides insights in environmental adaptation.</title>
        <authorList>
            <person name="Zhang L."/>
        </authorList>
    </citation>
    <scope>NUCLEOTIDE SEQUENCE [LARGE SCALE GENOMIC DNA]</scope>
    <source>
        <strain evidence="3">LZ_2023a</strain>
        <tissue evidence="3">Muscle</tissue>
    </source>
</reference>
<feature type="domain" description="Lysine-specific demethylase 3B PWWP" evidence="2">
    <location>
        <begin position="44"/>
        <end position="136"/>
    </location>
</feature>
<dbReference type="AlphaFoldDB" id="A0AAW0T9C2"/>
<dbReference type="InterPro" id="IPR054503">
    <property type="entry name" value="KDM3AB_Tudor"/>
</dbReference>
<evidence type="ECO:0000313" key="3">
    <source>
        <dbReference type="EMBL" id="KAK8384185.1"/>
    </source>
</evidence>
<sequence length="232" mass="26481">MAAVSIATQPRYHDNQLVLVEYDDVEWQRREWVHVYRGQVFQIFLLERTLAWAARKHPTKLRASPVPWPALVYVPLVDQVGISEHKYRPVEYLGDRGLDYHDYSQIKPYQDGDLGCVGGEESLRALRAWLGEQDGQRILLTTPSVLVGFRVQVYRAEGTTQWYTAVIVGYNETTRELTVTDDTVLEEHSEDPSLVQIRLIGEGVVESILRGENVGITPRRSRTATNNHHQSG</sequence>
<gene>
    <name evidence="3" type="ORF">O3P69_009136</name>
</gene>
<dbReference type="Proteomes" id="UP001487740">
    <property type="component" value="Unassembled WGS sequence"/>
</dbReference>
<keyword evidence="4" id="KW-1185">Reference proteome</keyword>
<proteinExistence type="predicted"/>
<name>A0AAW0T9C2_SCYPA</name>
<dbReference type="InterPro" id="IPR054504">
    <property type="entry name" value="PWWP_KDM3B"/>
</dbReference>
<evidence type="ECO:0000313" key="4">
    <source>
        <dbReference type="Proteomes" id="UP001487740"/>
    </source>
</evidence>
<evidence type="ECO:0000259" key="1">
    <source>
        <dbReference type="Pfam" id="PF22987"/>
    </source>
</evidence>
<organism evidence="3 4">
    <name type="scientific">Scylla paramamosain</name>
    <name type="common">Mud crab</name>
    <dbReference type="NCBI Taxonomy" id="85552"/>
    <lineage>
        <taxon>Eukaryota</taxon>
        <taxon>Metazoa</taxon>
        <taxon>Ecdysozoa</taxon>
        <taxon>Arthropoda</taxon>
        <taxon>Crustacea</taxon>
        <taxon>Multicrustacea</taxon>
        <taxon>Malacostraca</taxon>
        <taxon>Eumalacostraca</taxon>
        <taxon>Eucarida</taxon>
        <taxon>Decapoda</taxon>
        <taxon>Pleocyemata</taxon>
        <taxon>Brachyura</taxon>
        <taxon>Eubrachyura</taxon>
        <taxon>Portunoidea</taxon>
        <taxon>Portunidae</taxon>
        <taxon>Portuninae</taxon>
        <taxon>Scylla</taxon>
    </lineage>
</organism>